<reference evidence="1" key="2">
    <citation type="journal article" date="2015" name="Fish Shellfish Immunol.">
        <title>Early steps in the European eel (Anguilla anguilla)-Vibrio vulnificus interaction in the gills: Role of the RtxA13 toxin.</title>
        <authorList>
            <person name="Callol A."/>
            <person name="Pajuelo D."/>
            <person name="Ebbesson L."/>
            <person name="Teles M."/>
            <person name="MacKenzie S."/>
            <person name="Amaro C."/>
        </authorList>
    </citation>
    <scope>NUCLEOTIDE SEQUENCE</scope>
</reference>
<accession>A0A0E9SIN2</accession>
<sequence>MYIYSFSVVGDTPGLLYDKVFFLQVFCSLRTQVC</sequence>
<protein>
    <submittedName>
        <fullName evidence="1">Uncharacterized protein</fullName>
    </submittedName>
</protein>
<evidence type="ECO:0000313" key="1">
    <source>
        <dbReference type="EMBL" id="JAH40530.1"/>
    </source>
</evidence>
<organism evidence="1">
    <name type="scientific">Anguilla anguilla</name>
    <name type="common">European freshwater eel</name>
    <name type="synonym">Muraena anguilla</name>
    <dbReference type="NCBI Taxonomy" id="7936"/>
    <lineage>
        <taxon>Eukaryota</taxon>
        <taxon>Metazoa</taxon>
        <taxon>Chordata</taxon>
        <taxon>Craniata</taxon>
        <taxon>Vertebrata</taxon>
        <taxon>Euteleostomi</taxon>
        <taxon>Actinopterygii</taxon>
        <taxon>Neopterygii</taxon>
        <taxon>Teleostei</taxon>
        <taxon>Anguilliformes</taxon>
        <taxon>Anguillidae</taxon>
        <taxon>Anguilla</taxon>
    </lineage>
</organism>
<name>A0A0E9SIN2_ANGAN</name>
<dbReference type="EMBL" id="GBXM01068047">
    <property type="protein sequence ID" value="JAH40530.1"/>
    <property type="molecule type" value="Transcribed_RNA"/>
</dbReference>
<proteinExistence type="predicted"/>
<dbReference type="AlphaFoldDB" id="A0A0E9SIN2"/>
<reference evidence="1" key="1">
    <citation type="submission" date="2014-11" db="EMBL/GenBank/DDBJ databases">
        <authorList>
            <person name="Amaro Gonzalez C."/>
        </authorList>
    </citation>
    <scope>NUCLEOTIDE SEQUENCE</scope>
</reference>